<dbReference type="EMBL" id="LVJZ01000003">
    <property type="protein sequence ID" value="ODB97709.1"/>
    <property type="molecule type" value="Genomic_DNA"/>
</dbReference>
<protein>
    <submittedName>
        <fullName evidence="2">Uncharacterized protein</fullName>
    </submittedName>
</protein>
<feature type="transmembrane region" description="Helical" evidence="1">
    <location>
        <begin position="137"/>
        <end position="158"/>
    </location>
</feature>
<evidence type="ECO:0000256" key="1">
    <source>
        <dbReference type="SAM" id="Phobius"/>
    </source>
</evidence>
<organism evidence="2 3">
    <name type="scientific">Candidatus Thiodiazotropha endoloripes</name>
    <dbReference type="NCBI Taxonomy" id="1818881"/>
    <lineage>
        <taxon>Bacteria</taxon>
        <taxon>Pseudomonadati</taxon>
        <taxon>Pseudomonadota</taxon>
        <taxon>Gammaproteobacteria</taxon>
        <taxon>Chromatiales</taxon>
        <taxon>Sedimenticolaceae</taxon>
        <taxon>Candidatus Thiodiazotropha</taxon>
    </lineage>
</organism>
<dbReference type="STRING" id="1818881.A3196_13630"/>
<accession>A0A1E2USJ5</accession>
<feature type="transmembrane region" description="Helical" evidence="1">
    <location>
        <begin position="74"/>
        <end position="95"/>
    </location>
</feature>
<dbReference type="Proteomes" id="UP000094849">
    <property type="component" value="Unassembled WGS sequence"/>
</dbReference>
<keyword evidence="1" id="KW-1133">Transmembrane helix</keyword>
<evidence type="ECO:0000313" key="2">
    <source>
        <dbReference type="EMBL" id="ODB97709.1"/>
    </source>
</evidence>
<feature type="transmembrane region" description="Helical" evidence="1">
    <location>
        <begin position="203"/>
        <end position="222"/>
    </location>
</feature>
<feature type="transmembrane region" description="Helical" evidence="1">
    <location>
        <begin position="170"/>
        <end position="191"/>
    </location>
</feature>
<name>A0A1E2USJ5_9GAMM</name>
<feature type="transmembrane region" description="Helical" evidence="1">
    <location>
        <begin position="41"/>
        <end position="62"/>
    </location>
</feature>
<comment type="caution">
    <text evidence="2">The sequence shown here is derived from an EMBL/GenBank/DDBJ whole genome shotgun (WGS) entry which is preliminary data.</text>
</comment>
<proteinExistence type="predicted"/>
<evidence type="ECO:0000313" key="3">
    <source>
        <dbReference type="Proteomes" id="UP000094849"/>
    </source>
</evidence>
<gene>
    <name evidence="2" type="ORF">A3196_13630</name>
</gene>
<sequence>MVIDMNLSIVPIYLAIVFLFCFLIVRQASKNEIIAKAVERKILLLLLAFILWSVSVALLALGDQHVSLIATIPLLWQAFVPVGIWITAIFLSADLRSGLLKIATHTPAQWLVLIQALRLGAIGGIVKGLNGEIGSDYVFWIGVPDFLFGLSALLIGLLMFNREINVRLLIVWHLIGFSLIFFPTFLIMSYWMNEPGFVFIFEYPMILAPGMLVPLLISLNLLHAWGLFQKQRHSHPQGLQT</sequence>
<keyword evidence="1" id="KW-0812">Transmembrane</keyword>
<feature type="transmembrane region" description="Helical" evidence="1">
    <location>
        <begin position="12"/>
        <end position="29"/>
    </location>
</feature>
<dbReference type="AlphaFoldDB" id="A0A1E2USJ5"/>
<keyword evidence="3" id="KW-1185">Reference proteome</keyword>
<keyword evidence="1" id="KW-0472">Membrane</keyword>
<reference evidence="2 3" key="1">
    <citation type="submission" date="2016-03" db="EMBL/GenBank/DDBJ databases">
        <title>Chemosynthetic sulphur-oxidizing symbionts of marine invertebrate animals are capable of nitrogen fixation.</title>
        <authorList>
            <person name="Petersen J.M."/>
            <person name="Kemper A."/>
            <person name="Gruber-Vodicka H."/>
            <person name="Cardini U."/>
            <person name="Geest Mvander."/>
            <person name="Kleiner M."/>
            <person name="Bulgheresi S."/>
            <person name="Fussmann M."/>
            <person name="Herbold C."/>
            <person name="Seah B.K.B."/>
            <person name="Antony C.Paul."/>
            <person name="Liu D."/>
            <person name="Belitz A."/>
            <person name="Weber M."/>
        </authorList>
    </citation>
    <scope>NUCLEOTIDE SEQUENCE [LARGE SCALE GENOMIC DNA]</scope>
    <source>
        <strain evidence="2">G_D</strain>
    </source>
</reference>